<organism evidence="3 4">
    <name type="scientific">Erythranthe guttata</name>
    <name type="common">Yellow monkey flower</name>
    <name type="synonym">Mimulus guttatus</name>
    <dbReference type="NCBI Taxonomy" id="4155"/>
    <lineage>
        <taxon>Eukaryota</taxon>
        <taxon>Viridiplantae</taxon>
        <taxon>Streptophyta</taxon>
        <taxon>Embryophyta</taxon>
        <taxon>Tracheophyta</taxon>
        <taxon>Spermatophyta</taxon>
        <taxon>Magnoliopsida</taxon>
        <taxon>eudicotyledons</taxon>
        <taxon>Gunneridae</taxon>
        <taxon>Pentapetalae</taxon>
        <taxon>asterids</taxon>
        <taxon>lamiids</taxon>
        <taxon>Lamiales</taxon>
        <taxon>Phrymaceae</taxon>
        <taxon>Erythranthe</taxon>
    </lineage>
</organism>
<name>A0A022RKT7_ERYGU</name>
<dbReference type="InterPro" id="IPR035445">
    <property type="entry name" value="GYF-like_dom_sf"/>
</dbReference>
<dbReference type="InterPro" id="IPR025640">
    <property type="entry name" value="GYF_2"/>
</dbReference>
<dbReference type="STRING" id="4155.A0A022RKT7"/>
<accession>A0A022RKT7</accession>
<feature type="non-terminal residue" evidence="3">
    <location>
        <position position="153"/>
    </location>
</feature>
<evidence type="ECO:0000313" key="4">
    <source>
        <dbReference type="Proteomes" id="UP000030748"/>
    </source>
</evidence>
<feature type="region of interest" description="Disordered" evidence="1">
    <location>
        <begin position="74"/>
        <end position="153"/>
    </location>
</feature>
<protein>
    <recommendedName>
        <fullName evidence="2">GYF domain-containing protein</fullName>
    </recommendedName>
</protein>
<dbReference type="SUPFAM" id="SSF55277">
    <property type="entry name" value="GYF domain"/>
    <property type="match status" value="1"/>
</dbReference>
<sequence length="153" mass="17107">MASESNEEIQIPEKTGVGWYILGQDQQLVGPYTVSELQEHYSSGYLLPTTLVWSEGCTDWQPLSSVHGLSIDAPPQNASNSVHVTANEENTTNEEDEFEKWQREVREAEAEAEAEAASINDDIERPSTPPEGEEEFTDDDGTTYKWSRDLKLG</sequence>
<evidence type="ECO:0000259" key="2">
    <source>
        <dbReference type="Pfam" id="PF14237"/>
    </source>
</evidence>
<feature type="domain" description="GYF" evidence="2">
    <location>
        <begin position="19"/>
        <end position="69"/>
    </location>
</feature>
<dbReference type="Gene3D" id="3.30.1490.40">
    <property type="match status" value="1"/>
</dbReference>
<evidence type="ECO:0000313" key="3">
    <source>
        <dbReference type="EMBL" id="EYU39485.1"/>
    </source>
</evidence>
<dbReference type="Proteomes" id="UP000030748">
    <property type="component" value="Unassembled WGS sequence"/>
</dbReference>
<gene>
    <name evidence="3" type="ORF">MIMGU_mgv1a0105402mg</name>
</gene>
<dbReference type="eggNOG" id="KOG1548">
    <property type="taxonomic scope" value="Eukaryota"/>
</dbReference>
<keyword evidence="4" id="KW-1185">Reference proteome</keyword>
<dbReference type="AlphaFoldDB" id="A0A022RKT7"/>
<proteinExistence type="predicted"/>
<evidence type="ECO:0000256" key="1">
    <source>
        <dbReference type="SAM" id="MobiDB-lite"/>
    </source>
</evidence>
<feature type="compositionally biased region" description="Acidic residues" evidence="1">
    <location>
        <begin position="131"/>
        <end position="141"/>
    </location>
</feature>
<feature type="compositionally biased region" description="Basic and acidic residues" evidence="1">
    <location>
        <begin position="99"/>
        <end position="109"/>
    </location>
</feature>
<dbReference type="EMBL" id="KI630443">
    <property type="protein sequence ID" value="EYU39485.1"/>
    <property type="molecule type" value="Genomic_DNA"/>
</dbReference>
<dbReference type="Pfam" id="PF14237">
    <property type="entry name" value="GYF_2"/>
    <property type="match status" value="1"/>
</dbReference>
<reference evidence="3 4" key="1">
    <citation type="journal article" date="2013" name="Proc. Natl. Acad. Sci. U.S.A.">
        <title>Fine-scale variation in meiotic recombination in Mimulus inferred from population shotgun sequencing.</title>
        <authorList>
            <person name="Hellsten U."/>
            <person name="Wright K.M."/>
            <person name="Jenkins J."/>
            <person name="Shu S."/>
            <person name="Yuan Y."/>
            <person name="Wessler S.R."/>
            <person name="Schmutz J."/>
            <person name="Willis J.H."/>
            <person name="Rokhsar D.S."/>
        </authorList>
    </citation>
    <scope>NUCLEOTIDE SEQUENCE [LARGE SCALE GENOMIC DNA]</scope>
    <source>
        <strain evidence="4">cv. DUN x IM62</strain>
    </source>
</reference>